<keyword evidence="3" id="KW-1185">Reference proteome</keyword>
<dbReference type="Proteomes" id="UP000076023">
    <property type="component" value="Unassembled WGS sequence"/>
</dbReference>
<feature type="signal peptide" evidence="1">
    <location>
        <begin position="1"/>
        <end position="20"/>
    </location>
</feature>
<organism evidence="2 3">
    <name type="scientific">Terrimicrobium sacchariphilum</name>
    <dbReference type="NCBI Taxonomy" id="690879"/>
    <lineage>
        <taxon>Bacteria</taxon>
        <taxon>Pseudomonadati</taxon>
        <taxon>Verrucomicrobiota</taxon>
        <taxon>Terrimicrobiia</taxon>
        <taxon>Terrimicrobiales</taxon>
        <taxon>Terrimicrobiaceae</taxon>
        <taxon>Terrimicrobium</taxon>
    </lineage>
</organism>
<accession>A0A146GCY1</accession>
<proteinExistence type="predicted"/>
<comment type="caution">
    <text evidence="2">The sequence shown here is derived from an EMBL/GenBank/DDBJ whole genome shotgun (WGS) entry which is preliminary data.</text>
</comment>
<reference evidence="3" key="1">
    <citation type="journal article" date="2017" name="Genome Announc.">
        <title>Draft Genome Sequence of Terrimicrobium sacchariphilum NM-5T, a Facultative Anaerobic Soil Bacterium of the Class Spartobacteria.</title>
        <authorList>
            <person name="Qiu Y.L."/>
            <person name="Tourlousse D.M."/>
            <person name="Matsuura N."/>
            <person name="Ohashi A."/>
            <person name="Sekiguchi Y."/>
        </authorList>
    </citation>
    <scope>NUCLEOTIDE SEQUENCE [LARGE SCALE GENOMIC DNA]</scope>
    <source>
        <strain evidence="3">NM-5</strain>
    </source>
</reference>
<feature type="chain" id="PRO_5007524747" evidence="1">
    <location>
        <begin position="21"/>
        <end position="222"/>
    </location>
</feature>
<gene>
    <name evidence="2" type="ORF">TSACC_22962</name>
</gene>
<dbReference type="NCBIfam" id="TIGR02595">
    <property type="entry name" value="PEP_CTERM"/>
    <property type="match status" value="1"/>
</dbReference>
<keyword evidence="1" id="KW-0732">Signal</keyword>
<evidence type="ECO:0000313" key="3">
    <source>
        <dbReference type="Proteomes" id="UP000076023"/>
    </source>
</evidence>
<dbReference type="InParanoid" id="A0A146GCY1"/>
<sequence>MKRLILAGGMVLLMSGGAFASTLFTYYTTATASAVALGFTLDQEVIFQFQVFGTNTADEADNNQVIWNGTLSDPLWESVSMGTTTGTAGFADPGNIVEVYGTGGTITNMHNKVSPSATFQTPNNERVVYIEVYAANIVNFATAPVGTTVDDYFLNYEGDYTPTALTEVLTRADTDGRFRVTKLNIDVVPEPSTYLLLALGGAMLLWTNKRLRQQLLPWLGSE</sequence>
<dbReference type="AlphaFoldDB" id="A0A146GCY1"/>
<dbReference type="OrthoDB" id="9821060at2"/>
<dbReference type="RefSeq" id="WP_084400528.1">
    <property type="nucleotide sequence ID" value="NZ_BDCO01000002.1"/>
</dbReference>
<evidence type="ECO:0000256" key="1">
    <source>
        <dbReference type="SAM" id="SignalP"/>
    </source>
</evidence>
<evidence type="ECO:0000313" key="2">
    <source>
        <dbReference type="EMBL" id="GAT34537.1"/>
    </source>
</evidence>
<dbReference type="InterPro" id="IPR013424">
    <property type="entry name" value="Ice-binding_C"/>
</dbReference>
<name>A0A146GCY1_TERSA</name>
<protein>
    <submittedName>
        <fullName evidence="2">PEP-CTERM protein-sorting domain-containing protein</fullName>
    </submittedName>
</protein>
<dbReference type="EMBL" id="BDCO01000002">
    <property type="protein sequence ID" value="GAT34537.1"/>
    <property type="molecule type" value="Genomic_DNA"/>
</dbReference>